<evidence type="ECO:0000256" key="6">
    <source>
        <dbReference type="ARBA" id="ARBA00022449"/>
    </source>
</evidence>
<name>A0ABS0LUJ0_9LACT</name>
<feature type="transmembrane region" description="Helical" evidence="13">
    <location>
        <begin position="161"/>
        <end position="181"/>
    </location>
</feature>
<keyword evidence="11 13" id="KW-0472">Membrane</keyword>
<keyword evidence="9 13" id="KW-1133">Transmembrane helix</keyword>
<feature type="transmembrane region" description="Helical" evidence="13">
    <location>
        <begin position="130"/>
        <end position="149"/>
    </location>
</feature>
<feature type="transmembrane region" description="Helical" evidence="13">
    <location>
        <begin position="187"/>
        <end position="212"/>
    </location>
</feature>
<feature type="transmembrane region" description="Helical" evidence="13">
    <location>
        <begin position="317"/>
        <end position="338"/>
    </location>
</feature>
<reference evidence="14 15" key="1">
    <citation type="submission" date="2020-07" db="EMBL/GenBank/DDBJ databases">
        <title>Facklamia lactis sp. nov., isolated from raw milk.</title>
        <authorList>
            <person name="Doll E.V."/>
            <person name="Huptas C."/>
            <person name="Staib L."/>
            <person name="Wenning M."/>
            <person name="Scherer S."/>
        </authorList>
    </citation>
    <scope>NUCLEOTIDE SEQUENCE [LARGE SCALE GENOMIC DNA]</scope>
    <source>
        <strain evidence="14 15">DSM 111018</strain>
    </source>
</reference>
<feature type="transmembrane region" description="Helical" evidence="13">
    <location>
        <begin position="89"/>
        <end position="110"/>
    </location>
</feature>
<keyword evidence="5" id="KW-0813">Transport</keyword>
<evidence type="ECO:0000313" key="14">
    <source>
        <dbReference type="EMBL" id="MBG9986974.1"/>
    </source>
</evidence>
<keyword evidence="10" id="KW-0406">Ion transport</keyword>
<dbReference type="InterPro" id="IPR050222">
    <property type="entry name" value="MATE_MdtK"/>
</dbReference>
<evidence type="ECO:0000256" key="8">
    <source>
        <dbReference type="ARBA" id="ARBA00022692"/>
    </source>
</evidence>
<dbReference type="PANTHER" id="PTHR43298">
    <property type="entry name" value="MULTIDRUG RESISTANCE PROTEIN NORM-RELATED"/>
    <property type="match status" value="1"/>
</dbReference>
<evidence type="ECO:0000256" key="13">
    <source>
        <dbReference type="SAM" id="Phobius"/>
    </source>
</evidence>
<organism evidence="14 15">
    <name type="scientific">Facklamia lactis</name>
    <dbReference type="NCBI Taxonomy" id="2749967"/>
    <lineage>
        <taxon>Bacteria</taxon>
        <taxon>Bacillati</taxon>
        <taxon>Bacillota</taxon>
        <taxon>Bacilli</taxon>
        <taxon>Lactobacillales</taxon>
        <taxon>Aerococcaceae</taxon>
        <taxon>Facklamia</taxon>
    </lineage>
</organism>
<gene>
    <name evidence="14" type="ORF">HZY91_08750</name>
</gene>
<comment type="subcellular location">
    <subcellularLocation>
        <location evidence="2">Cell membrane</location>
        <topology evidence="2">Multi-pass membrane protein</topology>
    </subcellularLocation>
</comment>
<comment type="function">
    <text evidence="1">Multidrug efflux pump.</text>
</comment>
<evidence type="ECO:0000256" key="10">
    <source>
        <dbReference type="ARBA" id="ARBA00023065"/>
    </source>
</evidence>
<sequence>MKENKEFYRRMLAIAIPIALQSLIVSSLNTLDTMMISTLGSETIAGVGLANQVFFFFTMICFGTATGSSVIISQYYGREDYQSLQKVNSFSTIIAIIVGLLFTSLAILIPKQIISLMIDDPSVIEAGARYLSVVSFSYIITGISFVNGVSLRSTGNPRAPLVGAIVGFIFNAFFNYILIFGKLGFPALGVVGAAIGTIIARFAELGVLSYAVTRYDSPLRGPLKPMFQYKSDFIHRFMRITFPVIVNETFWGLGQVLYSVAYAIVGTEATAAIQVVVAIQNLAFVLIRGLSNSCTVIIGNTIGRGDLDNAYPYGVRFLKMGAIIGTLVGLFLALTPNISLQLFPNLSPNVYQLCVTLLRYMGIVFLLKGFNAILVVGVLRGGGDTKYSMYLEMGSVWLVGVPLAFMGASLLKLPIQWVVLLASMEEVTKVIIGLIRVKSKKWVNEIE</sequence>
<feature type="transmembrane region" description="Helical" evidence="13">
    <location>
        <begin position="260"/>
        <end position="287"/>
    </location>
</feature>
<keyword evidence="6" id="KW-0050">Antiport</keyword>
<dbReference type="RefSeq" id="WP_197115889.1">
    <property type="nucleotide sequence ID" value="NZ_JACBXQ010000005.1"/>
</dbReference>
<feature type="transmembrane region" description="Helical" evidence="13">
    <location>
        <begin position="358"/>
        <end position="379"/>
    </location>
</feature>
<dbReference type="NCBIfam" id="TIGR00797">
    <property type="entry name" value="matE"/>
    <property type="match status" value="1"/>
</dbReference>
<accession>A0ABS0LUJ0</accession>
<evidence type="ECO:0000313" key="15">
    <source>
        <dbReference type="Proteomes" id="UP000721415"/>
    </source>
</evidence>
<keyword evidence="8 13" id="KW-0812">Transmembrane</keyword>
<keyword evidence="7" id="KW-1003">Cell membrane</keyword>
<evidence type="ECO:0000256" key="2">
    <source>
        <dbReference type="ARBA" id="ARBA00004651"/>
    </source>
</evidence>
<feature type="transmembrane region" description="Helical" evidence="13">
    <location>
        <begin position="391"/>
        <end position="411"/>
    </location>
</feature>
<comment type="similarity">
    <text evidence="3">Belongs to the multi antimicrobial extrusion (MATE) (TC 2.A.66.1) family.</text>
</comment>
<dbReference type="Proteomes" id="UP000721415">
    <property type="component" value="Unassembled WGS sequence"/>
</dbReference>
<evidence type="ECO:0000256" key="7">
    <source>
        <dbReference type="ARBA" id="ARBA00022475"/>
    </source>
</evidence>
<dbReference type="EMBL" id="JACBXQ010000005">
    <property type="protein sequence ID" value="MBG9986974.1"/>
    <property type="molecule type" value="Genomic_DNA"/>
</dbReference>
<feature type="transmembrane region" description="Helical" evidence="13">
    <location>
        <begin position="54"/>
        <end position="77"/>
    </location>
</feature>
<evidence type="ECO:0000256" key="12">
    <source>
        <dbReference type="ARBA" id="ARBA00031636"/>
    </source>
</evidence>
<comment type="caution">
    <text evidence="14">The sequence shown here is derived from an EMBL/GenBank/DDBJ whole genome shotgun (WGS) entry which is preliminary data.</text>
</comment>
<evidence type="ECO:0000256" key="3">
    <source>
        <dbReference type="ARBA" id="ARBA00010199"/>
    </source>
</evidence>
<keyword evidence="15" id="KW-1185">Reference proteome</keyword>
<evidence type="ECO:0000256" key="4">
    <source>
        <dbReference type="ARBA" id="ARBA00020268"/>
    </source>
</evidence>
<evidence type="ECO:0000256" key="5">
    <source>
        <dbReference type="ARBA" id="ARBA00022448"/>
    </source>
</evidence>
<evidence type="ECO:0000256" key="9">
    <source>
        <dbReference type="ARBA" id="ARBA00022989"/>
    </source>
</evidence>
<dbReference type="PIRSF" id="PIRSF006603">
    <property type="entry name" value="DinF"/>
    <property type="match status" value="1"/>
</dbReference>
<dbReference type="Pfam" id="PF01554">
    <property type="entry name" value="MatE"/>
    <property type="match status" value="2"/>
</dbReference>
<evidence type="ECO:0000256" key="1">
    <source>
        <dbReference type="ARBA" id="ARBA00003408"/>
    </source>
</evidence>
<protein>
    <recommendedName>
        <fullName evidence="4">Probable multidrug resistance protein NorM</fullName>
    </recommendedName>
    <alternativeName>
        <fullName evidence="12">Multidrug-efflux transporter</fullName>
    </alternativeName>
</protein>
<dbReference type="CDD" id="cd13134">
    <property type="entry name" value="MATE_like_8"/>
    <property type="match status" value="1"/>
</dbReference>
<dbReference type="InterPro" id="IPR002528">
    <property type="entry name" value="MATE_fam"/>
</dbReference>
<evidence type="ECO:0000256" key="11">
    <source>
        <dbReference type="ARBA" id="ARBA00023136"/>
    </source>
</evidence>
<dbReference type="PANTHER" id="PTHR43298:SF2">
    <property type="entry name" value="FMN_FAD EXPORTER YEEO-RELATED"/>
    <property type="match status" value="1"/>
</dbReference>
<dbReference type="InterPro" id="IPR048279">
    <property type="entry name" value="MdtK-like"/>
</dbReference>
<proteinExistence type="inferred from homology"/>